<feature type="compositionally biased region" description="Acidic residues" evidence="1">
    <location>
        <begin position="44"/>
        <end position="66"/>
    </location>
</feature>
<gene>
    <name evidence="2" type="ORF">SCF082_LOCUS20322</name>
</gene>
<keyword evidence="3" id="KW-1185">Reference proteome</keyword>
<sequence length="66" mass="6850">AELVKTVGPRDHGEEPAAVGEASPVAEAPVAEEAAGSDPKEFAEGEFEGEEEELADNGDQVVEDIE</sequence>
<feature type="compositionally biased region" description="Low complexity" evidence="1">
    <location>
        <begin position="16"/>
        <end position="37"/>
    </location>
</feature>
<protein>
    <submittedName>
        <fullName evidence="2">Uncharacterized protein</fullName>
    </submittedName>
</protein>
<comment type="caution">
    <text evidence="2">The sequence shown here is derived from an EMBL/GenBank/DDBJ whole genome shotgun (WGS) entry which is preliminary data.</text>
</comment>
<feature type="non-terminal residue" evidence="2">
    <location>
        <position position="1"/>
    </location>
</feature>
<dbReference type="EMBL" id="CAXAMM010014136">
    <property type="protein sequence ID" value="CAK9033037.1"/>
    <property type="molecule type" value="Genomic_DNA"/>
</dbReference>
<accession>A0ABP0L489</accession>
<name>A0ABP0L489_9DINO</name>
<evidence type="ECO:0000256" key="1">
    <source>
        <dbReference type="SAM" id="MobiDB-lite"/>
    </source>
</evidence>
<evidence type="ECO:0000313" key="2">
    <source>
        <dbReference type="EMBL" id="CAK9033037.1"/>
    </source>
</evidence>
<organism evidence="2 3">
    <name type="scientific">Durusdinium trenchii</name>
    <dbReference type="NCBI Taxonomy" id="1381693"/>
    <lineage>
        <taxon>Eukaryota</taxon>
        <taxon>Sar</taxon>
        <taxon>Alveolata</taxon>
        <taxon>Dinophyceae</taxon>
        <taxon>Suessiales</taxon>
        <taxon>Symbiodiniaceae</taxon>
        <taxon>Durusdinium</taxon>
    </lineage>
</organism>
<evidence type="ECO:0000313" key="3">
    <source>
        <dbReference type="Proteomes" id="UP001642464"/>
    </source>
</evidence>
<feature type="region of interest" description="Disordered" evidence="1">
    <location>
        <begin position="1"/>
        <end position="66"/>
    </location>
</feature>
<reference evidence="2 3" key="1">
    <citation type="submission" date="2024-02" db="EMBL/GenBank/DDBJ databases">
        <authorList>
            <person name="Chen Y."/>
            <person name="Shah S."/>
            <person name="Dougan E. K."/>
            <person name="Thang M."/>
            <person name="Chan C."/>
        </authorList>
    </citation>
    <scope>NUCLEOTIDE SEQUENCE [LARGE SCALE GENOMIC DNA]</scope>
</reference>
<dbReference type="Proteomes" id="UP001642464">
    <property type="component" value="Unassembled WGS sequence"/>
</dbReference>
<proteinExistence type="predicted"/>